<proteinExistence type="predicted"/>
<accession>A0AAE9C7X8</accession>
<name>A0AAE9C7X8_9CAUD</name>
<dbReference type="Proteomes" id="UP000828384">
    <property type="component" value="Segment"/>
</dbReference>
<sequence length="69" mass="7693">MIQVTHGLARKQLTGLTFNPTDRLLKALIENRDKYTISKDGIVTPKFETIKSAAQEFGDSRSEKGGKNK</sequence>
<evidence type="ECO:0000313" key="2">
    <source>
        <dbReference type="Proteomes" id="UP000828384"/>
    </source>
</evidence>
<protein>
    <submittedName>
        <fullName evidence="1">Uncharacterized protein</fullName>
    </submittedName>
</protein>
<dbReference type="EMBL" id="OL396571">
    <property type="protein sequence ID" value="UGC97781.1"/>
    <property type="molecule type" value="Genomic_DNA"/>
</dbReference>
<organism evidence="1 2">
    <name type="scientific">Pantoea phage PdC23</name>
    <dbReference type="NCBI Taxonomy" id="2894356"/>
    <lineage>
        <taxon>Viruses</taxon>
        <taxon>Duplodnaviria</taxon>
        <taxon>Heunggongvirae</taxon>
        <taxon>Uroviricota</taxon>
        <taxon>Caudoviricetes</taxon>
        <taxon>Felixviridae</taxon>
        <taxon>Certevirus</taxon>
        <taxon>Certevirus C23</taxon>
    </lineage>
</organism>
<gene>
    <name evidence="1" type="ORF">pdc_068</name>
</gene>
<evidence type="ECO:0000313" key="1">
    <source>
        <dbReference type="EMBL" id="UGC97781.1"/>
    </source>
</evidence>
<keyword evidence="2" id="KW-1185">Reference proteome</keyword>
<reference evidence="1" key="1">
    <citation type="journal article" date="2022" name="Curr. Microbiol.">
        <title>Isolation, Characterization, and Comparative Genomic Analysis of vB_Pd_C23, a Novel Bacteriophage of Pantoea dispersa.</title>
        <authorList>
            <person name="Grami E."/>
            <person name="Laadouze I."/>
            <person name="Ben Tiba S."/>
            <person name="Hafiane A."/>
            <person name="Sealey K.S."/>
            <person name="Saidi N."/>
        </authorList>
    </citation>
    <scope>NUCLEOTIDE SEQUENCE</scope>
</reference>